<dbReference type="GO" id="GO:0046872">
    <property type="term" value="F:metal ion binding"/>
    <property type="evidence" value="ECO:0007669"/>
    <property type="project" value="UniProtKB-UniRule"/>
</dbReference>
<accession>A0A5N1I9I6</accession>
<dbReference type="HAMAP" id="MF_01470">
    <property type="entry name" value="Cas1"/>
    <property type="match status" value="1"/>
</dbReference>
<evidence type="ECO:0000256" key="9">
    <source>
        <dbReference type="ARBA" id="ARBA00038592"/>
    </source>
</evidence>
<evidence type="ECO:0000256" key="2">
    <source>
        <dbReference type="ARBA" id="ARBA00022723"/>
    </source>
</evidence>
<comment type="caution">
    <text evidence="11">The sequence shown here is derived from an EMBL/GenBank/DDBJ whole genome shotgun (WGS) entry which is preliminary data.</text>
</comment>
<dbReference type="NCBIfam" id="TIGR03639">
    <property type="entry name" value="cas1_NMENI"/>
    <property type="match status" value="1"/>
</dbReference>
<evidence type="ECO:0000256" key="3">
    <source>
        <dbReference type="ARBA" id="ARBA00022759"/>
    </source>
</evidence>
<dbReference type="NCBIfam" id="TIGR00287">
    <property type="entry name" value="cas1"/>
    <property type="match status" value="1"/>
</dbReference>
<keyword evidence="2 10" id="KW-0479">Metal-binding</keyword>
<dbReference type="PANTHER" id="PTHR34353">
    <property type="entry name" value="CRISPR-ASSOCIATED ENDONUCLEASE CAS1 1"/>
    <property type="match status" value="1"/>
</dbReference>
<dbReference type="Proteomes" id="UP001385848">
    <property type="component" value="Unassembled WGS sequence"/>
</dbReference>
<evidence type="ECO:0000313" key="14">
    <source>
        <dbReference type="Proteomes" id="UP001385848"/>
    </source>
</evidence>
<dbReference type="PANTHER" id="PTHR34353:SF2">
    <property type="entry name" value="CRISPR-ASSOCIATED ENDONUCLEASE CAS1 1"/>
    <property type="match status" value="1"/>
</dbReference>
<keyword evidence="1 10" id="KW-0540">Nuclease</keyword>
<dbReference type="KEGG" id="lje:BUE77_06800"/>
<comment type="similarity">
    <text evidence="10">Belongs to the CRISPR-associated endonuclease Cas1 family.</text>
</comment>
<organism evidence="11 13">
    <name type="scientific">Lactobacillus jensenii</name>
    <dbReference type="NCBI Taxonomy" id="109790"/>
    <lineage>
        <taxon>Bacteria</taxon>
        <taxon>Bacillati</taxon>
        <taxon>Bacillota</taxon>
        <taxon>Bacilli</taxon>
        <taxon>Lactobacillales</taxon>
        <taxon>Lactobacillaceae</taxon>
        <taxon>Lactobacillus</taxon>
    </lineage>
</organism>
<reference evidence="11 13" key="1">
    <citation type="submission" date="2019-09" db="EMBL/GenBank/DDBJ databases">
        <title>Draft genome sequence assemblies of isolates from the urinary tract.</title>
        <authorList>
            <person name="Mores C.R."/>
            <person name="Putonti C."/>
            <person name="Wolfe A.J."/>
        </authorList>
    </citation>
    <scope>NUCLEOTIDE SEQUENCE [LARGE SCALE GENOMIC DNA]</scope>
    <source>
        <strain evidence="11 13">UMB246</strain>
    </source>
</reference>
<keyword evidence="7 10" id="KW-0238">DNA-binding</keyword>
<keyword evidence="8 10" id="KW-0464">Manganese</keyword>
<dbReference type="InterPro" id="IPR019855">
    <property type="entry name" value="CRISPR-assoc_Cas1_NMENI"/>
</dbReference>
<dbReference type="GO" id="GO:0043571">
    <property type="term" value="P:maintenance of CRISPR repeat elements"/>
    <property type="evidence" value="ECO:0007669"/>
    <property type="project" value="UniProtKB-UniRule"/>
</dbReference>
<sequence length="302" mass="34648">MAWRNVIITQHAKLSYSSNMMQVQTSKGITQIPLSDIALLLVESTQAVITSQLISKLAEQGCKVIFVDNKYNPITETVNYYAPKCNYQNLLAQLHWDETLKQRLWTEVVWLKMNNQLNVLKNYHLPTEKVEQEINKLEFNDVSNREAVVAREYFQELFGKSFVRQDEGDTINAALNYGYSILLSSFNRRIVQNGYETYLGIHHSSIANQFNLASDLMEPFRPFVDYWVAGQKLKDFTPDVRYGLVELLSLQIKYNGKAILLANAIDLFTKECLGYLSNDVDKVESVMDFVNEVPNHAIADNV</sequence>
<dbReference type="Proteomes" id="UP000327236">
    <property type="component" value="Unassembled WGS sequence"/>
</dbReference>
<evidence type="ECO:0000256" key="5">
    <source>
        <dbReference type="ARBA" id="ARBA00022842"/>
    </source>
</evidence>
<protein>
    <recommendedName>
        <fullName evidence="10">CRISPR-associated endonuclease Cas1</fullName>
        <ecNumber evidence="10">3.1.-.-</ecNumber>
    </recommendedName>
</protein>
<name>A0A5N1I9I6_LACJE</name>
<comment type="subunit">
    <text evidence="9 10">Homodimer, forms a heterotetramer with a Cas2 homodimer.</text>
</comment>
<dbReference type="GO" id="GO:0003677">
    <property type="term" value="F:DNA binding"/>
    <property type="evidence" value="ECO:0007669"/>
    <property type="project" value="UniProtKB-KW"/>
</dbReference>
<comment type="cofactor">
    <cofactor evidence="10">
        <name>Mg(2+)</name>
        <dbReference type="ChEBI" id="CHEBI:18420"/>
    </cofactor>
    <cofactor evidence="10">
        <name>Mn(2+)</name>
        <dbReference type="ChEBI" id="CHEBI:29035"/>
    </cofactor>
</comment>
<dbReference type="GO" id="GO:0016787">
    <property type="term" value="F:hydrolase activity"/>
    <property type="evidence" value="ECO:0007669"/>
    <property type="project" value="UniProtKB-KW"/>
</dbReference>
<dbReference type="GO" id="GO:0051607">
    <property type="term" value="P:defense response to virus"/>
    <property type="evidence" value="ECO:0007669"/>
    <property type="project" value="UniProtKB-UniRule"/>
</dbReference>
<evidence type="ECO:0000256" key="8">
    <source>
        <dbReference type="ARBA" id="ARBA00023211"/>
    </source>
</evidence>
<dbReference type="GeneID" id="31743423"/>
<proteinExistence type="inferred from homology"/>
<feature type="binding site" evidence="10">
    <location>
        <position position="218"/>
    </location>
    <ligand>
        <name>Mn(2+)</name>
        <dbReference type="ChEBI" id="CHEBI:29035"/>
    </ligand>
</feature>
<keyword evidence="4 10" id="KW-0378">Hydrolase</keyword>
<feature type="binding site" evidence="10">
    <location>
        <position position="203"/>
    </location>
    <ligand>
        <name>Mn(2+)</name>
        <dbReference type="ChEBI" id="CHEBI:29035"/>
    </ligand>
</feature>
<dbReference type="AlphaFoldDB" id="A0A5N1I9I6"/>
<evidence type="ECO:0000256" key="4">
    <source>
        <dbReference type="ARBA" id="ARBA00022801"/>
    </source>
</evidence>
<dbReference type="EMBL" id="VYWW01000067">
    <property type="protein sequence ID" value="KAA9319970.1"/>
    <property type="molecule type" value="Genomic_DNA"/>
</dbReference>
<reference evidence="12 14" key="2">
    <citation type="submission" date="2024-04" db="EMBL/GenBank/DDBJ databases">
        <title>Three lactobacilli isolated from voided urine samples from females with type 2 diabetes.</title>
        <authorList>
            <person name="Kula A."/>
            <person name="Stegman N."/>
            <person name="Putonti C."/>
        </authorList>
    </citation>
    <scope>NUCLEOTIDE SEQUENCE [LARGE SCALE GENOMIC DNA]</scope>
    <source>
        <strain evidence="12 14">1855</strain>
    </source>
</reference>
<dbReference type="InterPro" id="IPR002729">
    <property type="entry name" value="CRISPR-assoc_Cas1"/>
</dbReference>
<feature type="binding site" evidence="10">
    <location>
        <position position="146"/>
    </location>
    <ligand>
        <name>Mn(2+)</name>
        <dbReference type="ChEBI" id="CHEBI:29035"/>
    </ligand>
</feature>
<dbReference type="EC" id="3.1.-.-" evidence="10"/>
<dbReference type="RefSeq" id="WP_006585733.1">
    <property type="nucleotide sequence ID" value="NZ_CATOUV010000001.1"/>
</dbReference>
<dbReference type="Gene3D" id="3.100.10.20">
    <property type="entry name" value="CRISPR-associated endonuclease Cas1, N-terminal domain"/>
    <property type="match status" value="1"/>
</dbReference>
<keyword evidence="14" id="KW-1185">Reference proteome</keyword>
<keyword evidence="3 10" id="KW-0255">Endonuclease</keyword>
<dbReference type="Gene3D" id="1.20.120.920">
    <property type="entry name" value="CRISPR-associated endonuclease Cas1, C-terminal domain"/>
    <property type="match status" value="1"/>
</dbReference>
<evidence type="ECO:0000313" key="11">
    <source>
        <dbReference type="EMBL" id="KAA9319970.1"/>
    </source>
</evidence>
<evidence type="ECO:0000256" key="10">
    <source>
        <dbReference type="HAMAP-Rule" id="MF_01470"/>
    </source>
</evidence>
<dbReference type="OrthoDB" id="9803119at2"/>
<comment type="function">
    <text evidence="10">CRISPR (clustered regularly interspaced short palindromic repeat), is an adaptive immune system that provides protection against mobile genetic elements (viruses, transposable elements and conjugative plasmids). CRISPR clusters contain spacers, sequences complementary to antecedent mobile elements, and target invading nucleic acids. CRISPR clusters are transcribed and processed into CRISPR RNA (crRNA). Acts as a dsDNA endonuclease. Involved in the integration of spacer DNA into the CRISPR cassette.</text>
</comment>
<dbReference type="InterPro" id="IPR042211">
    <property type="entry name" value="CRISPR-assoc_Cas1_N"/>
</dbReference>
<gene>
    <name evidence="10 11" type="primary">cas1</name>
    <name evidence="12" type="ORF">AAC431_04265</name>
    <name evidence="11" type="ORF">F6H94_08605</name>
</gene>
<dbReference type="InterPro" id="IPR042206">
    <property type="entry name" value="CRISPR-assoc_Cas1_C"/>
</dbReference>
<keyword evidence="5 10" id="KW-0460">Magnesium</keyword>
<dbReference type="Pfam" id="PF01867">
    <property type="entry name" value="Cas_Cas1"/>
    <property type="match status" value="1"/>
</dbReference>
<evidence type="ECO:0000256" key="1">
    <source>
        <dbReference type="ARBA" id="ARBA00022722"/>
    </source>
</evidence>
<evidence type="ECO:0000313" key="12">
    <source>
        <dbReference type="EMBL" id="MEL0565139.1"/>
    </source>
</evidence>
<keyword evidence="6 10" id="KW-0051">Antiviral defense</keyword>
<dbReference type="GO" id="GO:0004520">
    <property type="term" value="F:DNA endonuclease activity"/>
    <property type="evidence" value="ECO:0007669"/>
    <property type="project" value="InterPro"/>
</dbReference>
<evidence type="ECO:0000256" key="7">
    <source>
        <dbReference type="ARBA" id="ARBA00023125"/>
    </source>
</evidence>
<dbReference type="InterPro" id="IPR050646">
    <property type="entry name" value="Cas1"/>
</dbReference>
<evidence type="ECO:0000313" key="13">
    <source>
        <dbReference type="Proteomes" id="UP000327236"/>
    </source>
</evidence>
<evidence type="ECO:0000256" key="6">
    <source>
        <dbReference type="ARBA" id="ARBA00023118"/>
    </source>
</evidence>
<dbReference type="EMBL" id="JBBVUL010000006">
    <property type="protein sequence ID" value="MEL0565139.1"/>
    <property type="molecule type" value="Genomic_DNA"/>
</dbReference>